<organism evidence="1">
    <name type="scientific">Dulem virus 31</name>
    <dbReference type="NCBI Taxonomy" id="3145749"/>
    <lineage>
        <taxon>Viruses</taxon>
        <taxon>Monodnaviria</taxon>
        <taxon>Sangervirae</taxon>
        <taxon>Phixviricota</taxon>
        <taxon>Malgrandaviricetes</taxon>
        <taxon>Petitvirales</taxon>
        <taxon>Microviridae</taxon>
        <taxon>Microvirus</taxon>
    </lineage>
</organism>
<reference evidence="1" key="1">
    <citation type="submission" date="2024-03" db="EMBL/GenBank/DDBJ databases">
        <title>Diverse circular DNA viruses in blood, oral, and fecal samples of captive lemurs.</title>
        <authorList>
            <person name="Paietta E.N."/>
            <person name="Kraberger S."/>
            <person name="Lund M.C."/>
            <person name="Custer J.M."/>
            <person name="Vargas K.M."/>
            <person name="Ehmke E.E."/>
            <person name="Yoder A.D."/>
            <person name="Varsani A."/>
        </authorList>
    </citation>
    <scope>NUCLEOTIDE SEQUENCE</scope>
    <source>
        <strain evidence="1">Duke_17_45</strain>
    </source>
</reference>
<evidence type="ECO:0000313" key="1">
    <source>
        <dbReference type="EMBL" id="XCD03111.1"/>
    </source>
</evidence>
<proteinExistence type="predicted"/>
<protein>
    <submittedName>
        <fullName evidence="1">Uncharacterized protein</fullName>
    </submittedName>
</protein>
<name>A0AAU8AW86_9VIRU</name>
<accession>A0AAU8AW86</accession>
<sequence length="92" mass="10523">MKFSDLKFTKKEGSDVIQALVFFPNGYGASIIRGSGCYTSDNVEDYELAVLDGDKFLWKICYKNPLNRGINCFLSPESVEMLLDEIEKWEKI</sequence>
<dbReference type="EMBL" id="PP511318">
    <property type="protein sequence ID" value="XCD03111.1"/>
    <property type="molecule type" value="Genomic_DNA"/>
</dbReference>